<comment type="function">
    <text evidence="9">Core component of RNA polymerase I (Pol I), a DNA-dependent RNA polymerase which synthesizes ribosomal RNA precursors using the four ribonucleoside triphosphates as substrates. Can mediate Pol I proofreading of the nascent RNA transcript. Anchors into the Pol I active site to monitor transcription fidelity and cleave mis-incorporated 5'-ribonucleotides.</text>
</comment>
<dbReference type="Gene3D" id="2.20.25.10">
    <property type="match status" value="1"/>
</dbReference>
<keyword evidence="4" id="KW-0479">Metal-binding</keyword>
<feature type="domain" description="TFIIS-type" evidence="11">
    <location>
        <begin position="101"/>
        <end position="141"/>
    </location>
</feature>
<reference evidence="12" key="1">
    <citation type="submission" date="2023-08" db="EMBL/GenBank/DDBJ databases">
        <authorList>
            <person name="Alioto T."/>
            <person name="Alioto T."/>
            <person name="Gomez Garrido J."/>
        </authorList>
    </citation>
    <scope>NUCLEOTIDE SEQUENCE</scope>
</reference>
<evidence type="ECO:0000256" key="9">
    <source>
        <dbReference type="ARBA" id="ARBA00044497"/>
    </source>
</evidence>
<evidence type="ECO:0000256" key="5">
    <source>
        <dbReference type="ARBA" id="ARBA00022771"/>
    </source>
</evidence>
<keyword evidence="6" id="KW-0862">Zinc</keyword>
<dbReference type="PROSITE" id="PS00466">
    <property type="entry name" value="ZF_TFIIS_1"/>
    <property type="match status" value="1"/>
</dbReference>
<dbReference type="AlphaFoldDB" id="A0AA36EX59"/>
<evidence type="ECO:0000256" key="6">
    <source>
        <dbReference type="ARBA" id="ARBA00022833"/>
    </source>
</evidence>
<dbReference type="PANTHER" id="PTHR11239">
    <property type="entry name" value="DNA-DIRECTED RNA POLYMERASE"/>
    <property type="match status" value="1"/>
</dbReference>
<evidence type="ECO:0000256" key="3">
    <source>
        <dbReference type="ARBA" id="ARBA00022478"/>
    </source>
</evidence>
<dbReference type="GO" id="GO:0003899">
    <property type="term" value="F:DNA-directed RNA polymerase activity"/>
    <property type="evidence" value="ECO:0007669"/>
    <property type="project" value="InterPro"/>
</dbReference>
<sequence length="144" mass="16482">MSISGLFHFAPDIVSLFYQHVLGSVNIISMSKIFETELEFCEVCGSVLPLPGETMFIECKRCQNKINVKEFHGIENHSSHIFKSYDASTNDKEEELSGPTVERKCSNCGYEEMIFKAQQTRSADEGQTIFYTCKECRHQEIEYS</sequence>
<comment type="subcellular location">
    <subcellularLocation>
        <location evidence="1">Nucleus</location>
        <location evidence="1">Nucleolus</location>
    </subcellularLocation>
</comment>
<dbReference type="Proteomes" id="UP001162480">
    <property type="component" value="Chromosome 1"/>
</dbReference>
<dbReference type="GO" id="GO:0008270">
    <property type="term" value="F:zinc ion binding"/>
    <property type="evidence" value="ECO:0007669"/>
    <property type="project" value="UniProtKB-KW"/>
</dbReference>
<evidence type="ECO:0000256" key="4">
    <source>
        <dbReference type="ARBA" id="ARBA00022723"/>
    </source>
</evidence>
<evidence type="ECO:0000256" key="8">
    <source>
        <dbReference type="ARBA" id="ARBA00031781"/>
    </source>
</evidence>
<name>A0AA36EX59_OCTVU</name>
<evidence type="ECO:0000313" key="12">
    <source>
        <dbReference type="EMBL" id="CAI9715220.1"/>
    </source>
</evidence>
<proteinExistence type="predicted"/>
<evidence type="ECO:0000256" key="10">
    <source>
        <dbReference type="PROSITE-ProRule" id="PRU00472"/>
    </source>
</evidence>
<dbReference type="InterPro" id="IPR012164">
    <property type="entry name" value="Rpa12/Rpb9/Rpc10/TFS"/>
</dbReference>
<evidence type="ECO:0000256" key="1">
    <source>
        <dbReference type="ARBA" id="ARBA00004604"/>
    </source>
</evidence>
<keyword evidence="3" id="KW-0804">Transcription</keyword>
<keyword evidence="7" id="KW-0539">Nucleus</keyword>
<dbReference type="GO" id="GO:0003676">
    <property type="term" value="F:nucleic acid binding"/>
    <property type="evidence" value="ECO:0007669"/>
    <property type="project" value="InterPro"/>
</dbReference>
<evidence type="ECO:0000259" key="11">
    <source>
        <dbReference type="PROSITE" id="PS51133"/>
    </source>
</evidence>
<evidence type="ECO:0000256" key="2">
    <source>
        <dbReference type="ARBA" id="ARBA00018784"/>
    </source>
</evidence>
<keyword evidence="13" id="KW-1185">Reference proteome</keyword>
<accession>A0AA36EX59</accession>
<organism evidence="12 13">
    <name type="scientific">Octopus vulgaris</name>
    <name type="common">Common octopus</name>
    <dbReference type="NCBI Taxonomy" id="6645"/>
    <lineage>
        <taxon>Eukaryota</taxon>
        <taxon>Metazoa</taxon>
        <taxon>Spiralia</taxon>
        <taxon>Lophotrochozoa</taxon>
        <taxon>Mollusca</taxon>
        <taxon>Cephalopoda</taxon>
        <taxon>Coleoidea</taxon>
        <taxon>Octopodiformes</taxon>
        <taxon>Octopoda</taxon>
        <taxon>Incirrata</taxon>
        <taxon>Octopodidae</taxon>
        <taxon>Octopus</taxon>
    </lineage>
</organism>
<dbReference type="GO" id="GO:0005736">
    <property type="term" value="C:RNA polymerase I complex"/>
    <property type="evidence" value="ECO:0007669"/>
    <property type="project" value="TreeGrafter"/>
</dbReference>
<gene>
    <name evidence="12" type="ORF">OCTVUL_1B007510</name>
</gene>
<dbReference type="InterPro" id="IPR034004">
    <property type="entry name" value="Zn_ribbon_RPA12_C"/>
</dbReference>
<dbReference type="SMART" id="SM00440">
    <property type="entry name" value="ZnF_C2C2"/>
    <property type="match status" value="1"/>
</dbReference>
<keyword evidence="3" id="KW-0240">DNA-directed RNA polymerase</keyword>
<dbReference type="EMBL" id="OX597814">
    <property type="protein sequence ID" value="CAI9715220.1"/>
    <property type="molecule type" value="Genomic_DNA"/>
</dbReference>
<dbReference type="SUPFAM" id="SSF57783">
    <property type="entry name" value="Zinc beta-ribbon"/>
    <property type="match status" value="1"/>
</dbReference>
<dbReference type="InterPro" id="IPR001222">
    <property type="entry name" value="Znf_TFIIS"/>
</dbReference>
<evidence type="ECO:0000313" key="13">
    <source>
        <dbReference type="Proteomes" id="UP001162480"/>
    </source>
</evidence>
<dbReference type="GO" id="GO:0006363">
    <property type="term" value="P:termination of RNA polymerase I transcription"/>
    <property type="evidence" value="ECO:0007669"/>
    <property type="project" value="TreeGrafter"/>
</dbReference>
<dbReference type="CDD" id="cd10507">
    <property type="entry name" value="Zn-ribbon_RPA12"/>
    <property type="match status" value="1"/>
</dbReference>
<protein>
    <recommendedName>
        <fullName evidence="2">DNA-directed RNA polymerase I subunit RPA12</fullName>
    </recommendedName>
    <alternativeName>
        <fullName evidence="8">DNA-directed RNA polymerase I subunit H</fullName>
    </alternativeName>
</protein>
<evidence type="ECO:0000256" key="7">
    <source>
        <dbReference type="ARBA" id="ARBA00023242"/>
    </source>
</evidence>
<keyword evidence="5 10" id="KW-0863">Zinc-finger</keyword>
<dbReference type="PANTHER" id="PTHR11239:SF14">
    <property type="entry name" value="DNA-DIRECTED RNA POLYMERASE I SUBUNIT RPA12"/>
    <property type="match status" value="1"/>
</dbReference>
<dbReference type="PROSITE" id="PS51133">
    <property type="entry name" value="ZF_TFIIS_2"/>
    <property type="match status" value="1"/>
</dbReference>
<dbReference type="Pfam" id="PF01096">
    <property type="entry name" value="Zn_ribbon_TFIIS"/>
    <property type="match status" value="1"/>
</dbReference>